<keyword evidence="5 7" id="KW-1133">Transmembrane helix</keyword>
<gene>
    <name evidence="9" type="ORF">CITCOLO1_LOCUS14943</name>
</gene>
<evidence type="ECO:0000313" key="10">
    <source>
        <dbReference type="Proteomes" id="UP001642487"/>
    </source>
</evidence>
<dbReference type="Pfam" id="PF01490">
    <property type="entry name" value="Aa_trans"/>
    <property type="match status" value="1"/>
</dbReference>
<dbReference type="EMBL" id="OZ021739">
    <property type="protein sequence ID" value="CAK9322780.1"/>
    <property type="molecule type" value="Genomic_DNA"/>
</dbReference>
<evidence type="ECO:0000256" key="3">
    <source>
        <dbReference type="ARBA" id="ARBA00022692"/>
    </source>
</evidence>
<sequence length="62" mass="6716">MTPLAKSIEERLPARLSNSYWVSILIRTALVVSSLCVALLLPFFGLVMALIGSLLCILIVSV</sequence>
<evidence type="ECO:0000256" key="2">
    <source>
        <dbReference type="ARBA" id="ARBA00022448"/>
    </source>
</evidence>
<feature type="transmembrane region" description="Helical" evidence="7">
    <location>
        <begin position="43"/>
        <end position="61"/>
    </location>
</feature>
<evidence type="ECO:0000256" key="4">
    <source>
        <dbReference type="ARBA" id="ARBA00022970"/>
    </source>
</evidence>
<keyword evidence="6 7" id="KW-0472">Membrane</keyword>
<name>A0ABP0YT35_9ROSI</name>
<proteinExistence type="predicted"/>
<keyword evidence="4" id="KW-0029">Amino-acid transport</keyword>
<evidence type="ECO:0000256" key="1">
    <source>
        <dbReference type="ARBA" id="ARBA00004370"/>
    </source>
</evidence>
<comment type="subcellular location">
    <subcellularLocation>
        <location evidence="1">Membrane</location>
    </subcellularLocation>
</comment>
<evidence type="ECO:0000256" key="6">
    <source>
        <dbReference type="ARBA" id="ARBA00023136"/>
    </source>
</evidence>
<feature type="domain" description="Amino acid transporter transmembrane" evidence="8">
    <location>
        <begin position="17"/>
        <end position="60"/>
    </location>
</feature>
<evidence type="ECO:0000313" key="9">
    <source>
        <dbReference type="EMBL" id="CAK9322780.1"/>
    </source>
</evidence>
<keyword evidence="3 7" id="KW-0812">Transmembrane</keyword>
<accession>A0ABP0YT35</accession>
<evidence type="ECO:0000256" key="7">
    <source>
        <dbReference type="SAM" id="Phobius"/>
    </source>
</evidence>
<evidence type="ECO:0000259" key="8">
    <source>
        <dbReference type="Pfam" id="PF01490"/>
    </source>
</evidence>
<dbReference type="InterPro" id="IPR013057">
    <property type="entry name" value="AA_transpt_TM"/>
</dbReference>
<organism evidence="9 10">
    <name type="scientific">Citrullus colocynthis</name>
    <name type="common">colocynth</name>
    <dbReference type="NCBI Taxonomy" id="252529"/>
    <lineage>
        <taxon>Eukaryota</taxon>
        <taxon>Viridiplantae</taxon>
        <taxon>Streptophyta</taxon>
        <taxon>Embryophyta</taxon>
        <taxon>Tracheophyta</taxon>
        <taxon>Spermatophyta</taxon>
        <taxon>Magnoliopsida</taxon>
        <taxon>eudicotyledons</taxon>
        <taxon>Gunneridae</taxon>
        <taxon>Pentapetalae</taxon>
        <taxon>rosids</taxon>
        <taxon>fabids</taxon>
        <taxon>Cucurbitales</taxon>
        <taxon>Cucurbitaceae</taxon>
        <taxon>Benincaseae</taxon>
        <taxon>Citrullus</taxon>
    </lineage>
</organism>
<protein>
    <recommendedName>
        <fullName evidence="8">Amino acid transporter transmembrane domain-containing protein</fullName>
    </recommendedName>
</protein>
<dbReference type="Proteomes" id="UP001642487">
    <property type="component" value="Chromosome 5"/>
</dbReference>
<keyword evidence="2" id="KW-0813">Transport</keyword>
<keyword evidence="10" id="KW-1185">Reference proteome</keyword>
<reference evidence="9 10" key="1">
    <citation type="submission" date="2024-03" db="EMBL/GenBank/DDBJ databases">
        <authorList>
            <person name="Gkanogiannis A."/>
            <person name="Becerra Lopez-Lavalle L."/>
        </authorList>
    </citation>
    <scope>NUCLEOTIDE SEQUENCE [LARGE SCALE GENOMIC DNA]</scope>
</reference>
<evidence type="ECO:0000256" key="5">
    <source>
        <dbReference type="ARBA" id="ARBA00022989"/>
    </source>
</evidence>